<evidence type="ECO:0000256" key="7">
    <source>
        <dbReference type="ARBA" id="ARBA00040167"/>
    </source>
</evidence>
<name>Q7M8K3_WOLSU</name>
<keyword evidence="5 9" id="KW-0627">Porphyrin biosynthesis</keyword>
<organism evidence="12">
    <name type="scientific">Wolinella succinogenes (strain ATCC 29543 / DSM 1740 / CCUG 13145 / JCM 31913 / LMG 7466 / NCTC 11488 / FDC 602W)</name>
    <name type="common">Vibrio succinogenes</name>
    <dbReference type="NCBI Taxonomy" id="273121"/>
    <lineage>
        <taxon>Bacteria</taxon>
        <taxon>Pseudomonadati</taxon>
        <taxon>Campylobacterota</taxon>
        <taxon>Epsilonproteobacteria</taxon>
        <taxon>Campylobacterales</taxon>
        <taxon>Helicobacteraceae</taxon>
        <taxon>Wolinella</taxon>
    </lineage>
</organism>
<comment type="function">
    <text evidence="6 9">Catalyzes cyclization of the linear tetrapyrrole, hydroxymethylbilane, to the macrocyclic uroporphyrinogen III.</text>
</comment>
<gene>
    <name evidence="11" type="ordered locus">WS1602</name>
</gene>
<comment type="catalytic activity">
    <reaction evidence="8 9">
        <text>hydroxymethylbilane = uroporphyrinogen III + H2O</text>
        <dbReference type="Rhea" id="RHEA:18965"/>
        <dbReference type="ChEBI" id="CHEBI:15377"/>
        <dbReference type="ChEBI" id="CHEBI:57308"/>
        <dbReference type="ChEBI" id="CHEBI:57845"/>
        <dbReference type="EC" id="4.2.1.75"/>
    </reaction>
</comment>
<dbReference type="EMBL" id="BX571661">
    <property type="protein sequence ID" value="CAE10638.1"/>
    <property type="molecule type" value="Genomic_DNA"/>
</dbReference>
<evidence type="ECO:0000256" key="3">
    <source>
        <dbReference type="ARBA" id="ARBA00013109"/>
    </source>
</evidence>
<dbReference type="Gene3D" id="3.40.50.10090">
    <property type="match status" value="2"/>
</dbReference>
<evidence type="ECO:0000256" key="1">
    <source>
        <dbReference type="ARBA" id="ARBA00004772"/>
    </source>
</evidence>
<dbReference type="GO" id="GO:0006780">
    <property type="term" value="P:uroporphyrinogen III biosynthetic process"/>
    <property type="evidence" value="ECO:0007669"/>
    <property type="project" value="UniProtKB-UniRule"/>
</dbReference>
<evidence type="ECO:0000256" key="8">
    <source>
        <dbReference type="ARBA" id="ARBA00048617"/>
    </source>
</evidence>
<sequence>MPKIYFIGSKPCEGLESLIVSSIIHLSPPLSLEGIDALILTSKNALIALDQITPEWKKIPAWVIGEACEGEVKKQGGIVAFVSSDGHGKGFFEEIKEPLRGKRVFYARAKHILSGVGEKLQKEGIEVQEAILYENRPILLEASLKPPKGSILIFTAPSAYDHFLMSFDWEESYEAIAIGKTTLAAFKEGVRAHLAPRVSLEACVQKAKELANRA</sequence>
<comment type="similarity">
    <text evidence="2 9">Belongs to the uroporphyrinogen-III synthase family.</text>
</comment>
<proteinExistence type="inferred from homology"/>
<comment type="pathway">
    <text evidence="1 9">Porphyrin-containing compound metabolism; protoporphyrin-IX biosynthesis; coproporphyrinogen-III from 5-aminolevulinate: step 3/4.</text>
</comment>
<evidence type="ECO:0000313" key="12">
    <source>
        <dbReference type="Proteomes" id="UP000000422"/>
    </source>
</evidence>
<evidence type="ECO:0000256" key="4">
    <source>
        <dbReference type="ARBA" id="ARBA00023239"/>
    </source>
</evidence>
<accession>Q7M8K3</accession>
<dbReference type="AlphaFoldDB" id="Q7M8K3"/>
<evidence type="ECO:0000256" key="2">
    <source>
        <dbReference type="ARBA" id="ARBA00008133"/>
    </source>
</evidence>
<evidence type="ECO:0000256" key="9">
    <source>
        <dbReference type="RuleBase" id="RU366031"/>
    </source>
</evidence>
<dbReference type="GO" id="GO:0004852">
    <property type="term" value="F:uroporphyrinogen-III synthase activity"/>
    <property type="evidence" value="ECO:0007669"/>
    <property type="project" value="UniProtKB-UniRule"/>
</dbReference>
<dbReference type="EC" id="4.2.1.75" evidence="3 9"/>
<evidence type="ECO:0000313" key="11">
    <source>
        <dbReference type="EMBL" id="CAE10638.1"/>
    </source>
</evidence>
<dbReference type="SUPFAM" id="SSF69618">
    <property type="entry name" value="HemD-like"/>
    <property type="match status" value="1"/>
</dbReference>
<dbReference type="STRING" id="273121.WS1602"/>
<dbReference type="HOGENOM" id="CLU_080916_0_0_7"/>
<dbReference type="GO" id="GO:0006782">
    <property type="term" value="P:protoporphyrinogen IX biosynthetic process"/>
    <property type="evidence" value="ECO:0007669"/>
    <property type="project" value="UniProtKB-UniRule"/>
</dbReference>
<keyword evidence="4 9" id="KW-0456">Lyase</keyword>
<keyword evidence="12" id="KW-1185">Reference proteome</keyword>
<dbReference type="InterPro" id="IPR003754">
    <property type="entry name" value="4pyrrol_synth_uPrphyn_synth"/>
</dbReference>
<evidence type="ECO:0000256" key="6">
    <source>
        <dbReference type="ARBA" id="ARBA00037589"/>
    </source>
</evidence>
<dbReference type="KEGG" id="wsu:WS1602"/>
<dbReference type="Pfam" id="PF02602">
    <property type="entry name" value="HEM4"/>
    <property type="match status" value="1"/>
</dbReference>
<protein>
    <recommendedName>
        <fullName evidence="7 9">Uroporphyrinogen-III synthase</fullName>
        <ecNumber evidence="3 9">4.2.1.75</ecNumber>
    </recommendedName>
</protein>
<dbReference type="InterPro" id="IPR039793">
    <property type="entry name" value="UROS/Hem4"/>
</dbReference>
<dbReference type="RefSeq" id="WP_011139422.1">
    <property type="nucleotide sequence ID" value="NC_005090.1"/>
</dbReference>
<evidence type="ECO:0000259" key="10">
    <source>
        <dbReference type="Pfam" id="PF02602"/>
    </source>
</evidence>
<dbReference type="Proteomes" id="UP000000422">
    <property type="component" value="Chromosome"/>
</dbReference>
<reference evidence="11 12" key="1">
    <citation type="journal article" date="2003" name="Proc. Natl. Acad. Sci. U.S.A.">
        <title>Complete genome sequence and analysis of Wolinella succinogenes.</title>
        <authorList>
            <person name="Baar C."/>
            <person name="Eppinger M."/>
            <person name="Raddatz G."/>
            <person name="Simon JM."/>
            <person name="Lanz C."/>
            <person name="Klimmek O."/>
            <person name="Nandakumar R."/>
            <person name="Gross R."/>
            <person name="Rosinus A."/>
            <person name="Keller H."/>
            <person name="Jagtap P."/>
            <person name="Linke B."/>
            <person name="Meyer F."/>
            <person name="Lederer H."/>
            <person name="Schuster S.C."/>
        </authorList>
    </citation>
    <scope>NUCLEOTIDE SEQUENCE [LARGE SCALE GENOMIC DNA]</scope>
    <source>
        <strain evidence="12">ATCC 29543 / DSM 1740 / CCUG 13145 / JCM 31913 / LMG 7466 / NCTC 11488 / FDC 602W</strain>
    </source>
</reference>
<dbReference type="CDD" id="cd06578">
    <property type="entry name" value="HemD"/>
    <property type="match status" value="1"/>
</dbReference>
<dbReference type="PANTHER" id="PTHR38042:SF1">
    <property type="entry name" value="UROPORPHYRINOGEN-III SYNTHASE, CHLOROPLASTIC"/>
    <property type="match status" value="1"/>
</dbReference>
<dbReference type="PANTHER" id="PTHR38042">
    <property type="entry name" value="UROPORPHYRINOGEN-III SYNTHASE, CHLOROPLASTIC"/>
    <property type="match status" value="1"/>
</dbReference>
<feature type="domain" description="Tetrapyrrole biosynthesis uroporphyrinogen III synthase" evidence="10">
    <location>
        <begin position="31"/>
        <end position="205"/>
    </location>
</feature>
<evidence type="ECO:0000256" key="5">
    <source>
        <dbReference type="ARBA" id="ARBA00023244"/>
    </source>
</evidence>
<dbReference type="InterPro" id="IPR036108">
    <property type="entry name" value="4pyrrol_syn_uPrphyn_synt_sf"/>
</dbReference>
<dbReference type="eggNOG" id="COG1587">
    <property type="taxonomic scope" value="Bacteria"/>
</dbReference>